<accession>A0A4D6M8W5</accession>
<organism evidence="1 2">
    <name type="scientific">Vigna unguiculata</name>
    <name type="common">Cowpea</name>
    <dbReference type="NCBI Taxonomy" id="3917"/>
    <lineage>
        <taxon>Eukaryota</taxon>
        <taxon>Viridiplantae</taxon>
        <taxon>Streptophyta</taxon>
        <taxon>Embryophyta</taxon>
        <taxon>Tracheophyta</taxon>
        <taxon>Spermatophyta</taxon>
        <taxon>Magnoliopsida</taxon>
        <taxon>eudicotyledons</taxon>
        <taxon>Gunneridae</taxon>
        <taxon>Pentapetalae</taxon>
        <taxon>rosids</taxon>
        <taxon>fabids</taxon>
        <taxon>Fabales</taxon>
        <taxon>Fabaceae</taxon>
        <taxon>Papilionoideae</taxon>
        <taxon>50 kb inversion clade</taxon>
        <taxon>NPAAA clade</taxon>
        <taxon>indigoferoid/millettioid clade</taxon>
        <taxon>Phaseoleae</taxon>
        <taxon>Vigna</taxon>
    </lineage>
</organism>
<evidence type="ECO:0000313" key="2">
    <source>
        <dbReference type="Proteomes" id="UP000501690"/>
    </source>
</evidence>
<name>A0A4D6M8W5_VIGUN</name>
<dbReference type="Proteomes" id="UP000501690">
    <property type="component" value="Linkage Group LG6"/>
</dbReference>
<proteinExistence type="predicted"/>
<protein>
    <submittedName>
        <fullName evidence="1">Uncharacterized protein</fullName>
    </submittedName>
</protein>
<reference evidence="1 2" key="1">
    <citation type="submission" date="2019-04" db="EMBL/GenBank/DDBJ databases">
        <title>An improved genome assembly and genetic linkage map for asparagus bean, Vigna unguiculata ssp. sesquipedialis.</title>
        <authorList>
            <person name="Xia Q."/>
            <person name="Zhang R."/>
            <person name="Dong Y."/>
        </authorList>
    </citation>
    <scope>NUCLEOTIDE SEQUENCE [LARGE SCALE GENOMIC DNA]</scope>
    <source>
        <tissue evidence="1">Leaf</tissue>
    </source>
</reference>
<dbReference type="EMBL" id="CP039350">
    <property type="protein sequence ID" value="QCD96948.1"/>
    <property type="molecule type" value="Genomic_DNA"/>
</dbReference>
<dbReference type="AlphaFoldDB" id="A0A4D6M8W5"/>
<gene>
    <name evidence="1" type="ORF">DEO72_LG6g1658</name>
</gene>
<keyword evidence="2" id="KW-1185">Reference proteome</keyword>
<sequence length="61" mass="6156">MRESLSLPIVSTLFAKLVKKKSLHGLIVNAAGGETLVAVAVALVIDAGGGSTAVAPKVEEK</sequence>
<evidence type="ECO:0000313" key="1">
    <source>
        <dbReference type="EMBL" id="QCD96948.1"/>
    </source>
</evidence>